<evidence type="ECO:0000256" key="1">
    <source>
        <dbReference type="ARBA" id="ARBA00004123"/>
    </source>
</evidence>
<comment type="caution">
    <text evidence="9">The sequence shown here is derived from an EMBL/GenBank/DDBJ whole genome shotgun (WGS) entry which is preliminary data.</text>
</comment>
<dbReference type="SUPFAM" id="SSF57667">
    <property type="entry name" value="beta-beta-alpha zinc fingers"/>
    <property type="match status" value="1"/>
</dbReference>
<keyword evidence="2" id="KW-0479">Metal-binding</keyword>
<dbReference type="SMART" id="SM00614">
    <property type="entry name" value="ZnF_BED"/>
    <property type="match status" value="1"/>
</dbReference>
<keyword evidence="4" id="KW-0862">Zinc</keyword>
<keyword evidence="5" id="KW-0805">Transcription regulation</keyword>
<dbReference type="GO" id="GO:0008270">
    <property type="term" value="F:zinc ion binding"/>
    <property type="evidence" value="ECO:0007669"/>
    <property type="project" value="UniProtKB-KW"/>
</dbReference>
<organism evidence="9 10">
    <name type="scientific">Pseudolycoriella hygida</name>
    <dbReference type="NCBI Taxonomy" id="35572"/>
    <lineage>
        <taxon>Eukaryota</taxon>
        <taxon>Metazoa</taxon>
        <taxon>Ecdysozoa</taxon>
        <taxon>Arthropoda</taxon>
        <taxon>Hexapoda</taxon>
        <taxon>Insecta</taxon>
        <taxon>Pterygota</taxon>
        <taxon>Neoptera</taxon>
        <taxon>Endopterygota</taxon>
        <taxon>Diptera</taxon>
        <taxon>Nematocera</taxon>
        <taxon>Sciaroidea</taxon>
        <taxon>Sciaridae</taxon>
        <taxon>Pseudolycoriella</taxon>
    </lineage>
</organism>
<evidence type="ECO:0000256" key="5">
    <source>
        <dbReference type="ARBA" id="ARBA00023015"/>
    </source>
</evidence>
<dbReference type="PANTHER" id="PTHR46481:SF10">
    <property type="entry name" value="ZINC FINGER BED DOMAIN-CONTAINING PROTEIN 39"/>
    <property type="match status" value="1"/>
</dbReference>
<evidence type="ECO:0000313" key="10">
    <source>
        <dbReference type="Proteomes" id="UP001151699"/>
    </source>
</evidence>
<comment type="subcellular location">
    <subcellularLocation>
        <location evidence="1">Nucleus</location>
    </subcellularLocation>
</comment>
<dbReference type="OrthoDB" id="1607513at2759"/>
<dbReference type="AlphaFoldDB" id="A0A9Q0N0V3"/>
<accession>A0A9Q0N0V3</accession>
<evidence type="ECO:0000313" key="9">
    <source>
        <dbReference type="EMBL" id="KAJ6641539.1"/>
    </source>
</evidence>
<evidence type="ECO:0000256" key="4">
    <source>
        <dbReference type="ARBA" id="ARBA00022833"/>
    </source>
</evidence>
<reference evidence="9" key="1">
    <citation type="submission" date="2022-07" db="EMBL/GenBank/DDBJ databases">
        <authorList>
            <person name="Trinca V."/>
            <person name="Uliana J.V.C."/>
            <person name="Torres T.T."/>
            <person name="Ward R.J."/>
            <person name="Monesi N."/>
        </authorList>
    </citation>
    <scope>NUCLEOTIDE SEQUENCE</scope>
    <source>
        <strain evidence="9">HSMRA1968</strain>
        <tissue evidence="9">Whole embryos</tissue>
    </source>
</reference>
<dbReference type="EMBL" id="WJQU01000002">
    <property type="protein sequence ID" value="KAJ6641539.1"/>
    <property type="molecule type" value="Genomic_DNA"/>
</dbReference>
<keyword evidence="10" id="KW-1185">Reference proteome</keyword>
<evidence type="ECO:0000256" key="3">
    <source>
        <dbReference type="ARBA" id="ARBA00022771"/>
    </source>
</evidence>
<dbReference type="GO" id="GO:0016874">
    <property type="term" value="F:ligase activity"/>
    <property type="evidence" value="ECO:0007669"/>
    <property type="project" value="UniProtKB-KW"/>
</dbReference>
<dbReference type="PANTHER" id="PTHR46481">
    <property type="entry name" value="ZINC FINGER BED DOMAIN-CONTAINING PROTEIN 4"/>
    <property type="match status" value="1"/>
</dbReference>
<dbReference type="GO" id="GO:0009791">
    <property type="term" value="P:post-embryonic development"/>
    <property type="evidence" value="ECO:0007669"/>
    <property type="project" value="UniProtKB-ARBA"/>
</dbReference>
<gene>
    <name evidence="9" type="primary">ZBED1_1</name>
    <name evidence="9" type="ORF">Bhyg_06478</name>
</gene>
<evidence type="ECO:0000256" key="2">
    <source>
        <dbReference type="ARBA" id="ARBA00022723"/>
    </source>
</evidence>
<keyword evidence="9" id="KW-0436">Ligase</keyword>
<protein>
    <submittedName>
        <fullName evidence="9">E3 SUMO-protein ligase ZBED1</fullName>
    </submittedName>
</protein>
<name>A0A9Q0N0V3_9DIPT</name>
<dbReference type="InterPro" id="IPR003656">
    <property type="entry name" value="Znf_BED"/>
</dbReference>
<dbReference type="Proteomes" id="UP001151699">
    <property type="component" value="Chromosome B"/>
</dbReference>
<sequence>MSLIEDVTDQEVYNYSKIIRPTSMRSTYWKFFGFPADDSGTIITRRSVICSICGFALSYNKNTSNLKSHLRTKHADQANLACSSPAKKTKFIFSPSNNVTNEMKQVYTIKQQPNDIITNSDDLIEILAEGEADDYQEPCDDYQIEYLTTDDVNNFEEDTSISKISVGNTNAKSLKRKNSETLQFESLLVSMIVEDLLPTTISEGSGFISFVTALCGSRVEVLNAKLIEKEMQRLYEESYSRLSETVKADIGDRFFSIGFERWNNKEESTFITTHLNYLTEDDQLNTIVLNVIDSSYINDWKSRFFMLKMENCSAAIVDFDINEEDSLKMFLERYNIPVVPCLVTTIAKAATKCFANSKTEDVFNRSINIYNDLCRFVTDVADPPKINKSFWMTKMNFFEFILEFLMNNNSRVDIDATQLMDDIRTVIDCLTPLKLTLETVAMEHIAFASLIRPLTCQLLKSHYTLDRDGSTLKNELNAIIRMELKNTQSLASSFLMQSSFLDPRFQNLQSSEDVALIKCALKKMIHIDPDLPETLVVKKEKESPIFSNVNKPKSVGLKFFFGNKEQKPMPNKNIDRFDIEFNNYNANADASLDQLVLSWWKDSALLYPNLKKLANRFNCALLSVQKYELNVQKQITFFEKRAMCSGNAVDCLLWLHLNRSN</sequence>
<dbReference type="SUPFAM" id="SSF53098">
    <property type="entry name" value="Ribonuclease H-like"/>
    <property type="match status" value="1"/>
</dbReference>
<evidence type="ECO:0000256" key="7">
    <source>
        <dbReference type="ARBA" id="ARBA00023242"/>
    </source>
</evidence>
<keyword evidence="7" id="KW-0539">Nucleus</keyword>
<dbReference type="GO" id="GO:0005634">
    <property type="term" value="C:nucleus"/>
    <property type="evidence" value="ECO:0007669"/>
    <property type="project" value="UniProtKB-SubCell"/>
</dbReference>
<dbReference type="GO" id="GO:0003677">
    <property type="term" value="F:DNA binding"/>
    <property type="evidence" value="ECO:0007669"/>
    <property type="project" value="InterPro"/>
</dbReference>
<dbReference type="InterPro" id="IPR012337">
    <property type="entry name" value="RNaseH-like_sf"/>
</dbReference>
<evidence type="ECO:0000259" key="8">
    <source>
        <dbReference type="Pfam" id="PF02892"/>
    </source>
</evidence>
<keyword evidence="3" id="KW-0863">Zinc-finger</keyword>
<dbReference type="InterPro" id="IPR036236">
    <property type="entry name" value="Znf_C2H2_sf"/>
</dbReference>
<evidence type="ECO:0000256" key="6">
    <source>
        <dbReference type="ARBA" id="ARBA00023163"/>
    </source>
</evidence>
<dbReference type="InterPro" id="IPR052035">
    <property type="entry name" value="ZnF_BED_domain_contain"/>
</dbReference>
<proteinExistence type="predicted"/>
<feature type="domain" description="BED-type" evidence="8">
    <location>
        <begin position="26"/>
        <end position="74"/>
    </location>
</feature>
<keyword evidence="6" id="KW-0804">Transcription</keyword>
<dbReference type="Pfam" id="PF02892">
    <property type="entry name" value="zf-BED"/>
    <property type="match status" value="1"/>
</dbReference>